<gene>
    <name evidence="2" type="ORF">JK636_13620</name>
</gene>
<comment type="caution">
    <text evidence="2">The sequence shown here is derived from an EMBL/GenBank/DDBJ whole genome shotgun (WGS) entry which is preliminary data.</text>
</comment>
<dbReference type="RefSeq" id="WP_202749550.1">
    <property type="nucleotide sequence ID" value="NZ_JAESWC010000008.1"/>
</dbReference>
<feature type="transmembrane region" description="Helical" evidence="1">
    <location>
        <begin position="32"/>
        <end position="51"/>
    </location>
</feature>
<name>A0ABS1TBQ6_9CLOT</name>
<feature type="transmembrane region" description="Helical" evidence="1">
    <location>
        <begin position="99"/>
        <end position="120"/>
    </location>
</feature>
<feature type="transmembrane region" description="Helical" evidence="1">
    <location>
        <begin position="63"/>
        <end position="87"/>
    </location>
</feature>
<keyword evidence="1" id="KW-0472">Membrane</keyword>
<organism evidence="2 3">
    <name type="scientific">Clostridium rhizosphaerae</name>
    <dbReference type="NCBI Taxonomy" id="2803861"/>
    <lineage>
        <taxon>Bacteria</taxon>
        <taxon>Bacillati</taxon>
        <taxon>Bacillota</taxon>
        <taxon>Clostridia</taxon>
        <taxon>Eubacteriales</taxon>
        <taxon>Clostridiaceae</taxon>
        <taxon>Clostridium</taxon>
    </lineage>
</organism>
<reference evidence="2 3" key="1">
    <citation type="submission" date="2021-01" db="EMBL/GenBank/DDBJ databases">
        <title>Genome public.</title>
        <authorList>
            <person name="Liu C."/>
            <person name="Sun Q."/>
        </authorList>
    </citation>
    <scope>NUCLEOTIDE SEQUENCE [LARGE SCALE GENOMIC DNA]</scope>
    <source>
        <strain evidence="2 3">YIM B02515</strain>
    </source>
</reference>
<accession>A0ABS1TBQ6</accession>
<evidence type="ECO:0000313" key="3">
    <source>
        <dbReference type="Proteomes" id="UP000632377"/>
    </source>
</evidence>
<dbReference type="EMBL" id="JAESWC010000008">
    <property type="protein sequence ID" value="MBL4936797.1"/>
    <property type="molecule type" value="Genomic_DNA"/>
</dbReference>
<proteinExistence type="predicted"/>
<sequence length="166" mass="19159">MNNTASIARGGLYTALGVLFIYLSTITPTSKLYLLGIASCIIPLSILTIKIRNSFFMYISTSLLSLLLLGIKGGVIAYILFFGLYGFIKYFIERLRNMYLEIFLKLIYFNLSIALVYILYRVFFTEMFKVAIPIYALILMFQIIFLIFDYALTLFVAYVHRRLKIS</sequence>
<protein>
    <recommendedName>
        <fullName evidence="4">DUF2232 domain-containing protein</fullName>
    </recommendedName>
</protein>
<keyword evidence="1" id="KW-1133">Transmembrane helix</keyword>
<feature type="transmembrane region" description="Helical" evidence="1">
    <location>
        <begin position="132"/>
        <end position="159"/>
    </location>
</feature>
<evidence type="ECO:0000313" key="2">
    <source>
        <dbReference type="EMBL" id="MBL4936797.1"/>
    </source>
</evidence>
<evidence type="ECO:0008006" key="4">
    <source>
        <dbReference type="Google" id="ProtNLM"/>
    </source>
</evidence>
<evidence type="ECO:0000256" key="1">
    <source>
        <dbReference type="SAM" id="Phobius"/>
    </source>
</evidence>
<keyword evidence="1" id="KW-0812">Transmembrane</keyword>
<keyword evidence="3" id="KW-1185">Reference proteome</keyword>
<feature type="transmembrane region" description="Helical" evidence="1">
    <location>
        <begin position="6"/>
        <end position="25"/>
    </location>
</feature>
<dbReference type="Proteomes" id="UP000632377">
    <property type="component" value="Unassembled WGS sequence"/>
</dbReference>